<feature type="region of interest" description="Disordered" evidence="1">
    <location>
        <begin position="164"/>
        <end position="209"/>
    </location>
</feature>
<evidence type="ECO:0000256" key="1">
    <source>
        <dbReference type="SAM" id="MobiDB-lite"/>
    </source>
</evidence>
<proteinExistence type="predicted"/>
<dbReference type="RefSeq" id="XP_016214646.1">
    <property type="nucleotide sequence ID" value="XM_016357242.1"/>
</dbReference>
<protein>
    <submittedName>
        <fullName evidence="3">Uncharacterized protein</fullName>
    </submittedName>
</protein>
<dbReference type="AlphaFoldDB" id="A0A0D1YVQ0"/>
<evidence type="ECO:0000256" key="2">
    <source>
        <dbReference type="SAM" id="Phobius"/>
    </source>
</evidence>
<reference evidence="3 4" key="1">
    <citation type="submission" date="2015-01" db="EMBL/GenBank/DDBJ databases">
        <title>The Genome Sequence of Ochroconis gallopava CBS43764.</title>
        <authorList>
            <consortium name="The Broad Institute Genomics Platform"/>
            <person name="Cuomo C."/>
            <person name="de Hoog S."/>
            <person name="Gorbushina A."/>
            <person name="Stielow B."/>
            <person name="Teixiera M."/>
            <person name="Abouelleil A."/>
            <person name="Chapman S.B."/>
            <person name="Priest M."/>
            <person name="Young S.K."/>
            <person name="Wortman J."/>
            <person name="Nusbaum C."/>
            <person name="Birren B."/>
        </authorList>
    </citation>
    <scope>NUCLEOTIDE SEQUENCE [LARGE SCALE GENOMIC DNA]</scope>
    <source>
        <strain evidence="3 4">CBS 43764</strain>
    </source>
</reference>
<evidence type="ECO:0000313" key="4">
    <source>
        <dbReference type="Proteomes" id="UP000053259"/>
    </source>
</evidence>
<dbReference type="OrthoDB" id="5327700at2759"/>
<dbReference type="VEuPathDB" id="FungiDB:PV09_03966"/>
<dbReference type="HOGENOM" id="CLU_025740_0_0_1"/>
<sequence>MSRSFSYERYDNSRHRPARSSRSAITYWVPLVITVTLAAGGIAAWVWSARDEYSSTDQDVTSDDENLSYGEEARVARERYGRDPRGGGAESSVSEGVIRDDEYISGGRNGADESTFVGGLHRGVQEAIRRTPSPQQAFDSVKRFGAAGIAAAGAAVGGALSAIREESTESRNRRENRQTEEGFSDHERWSEEAEKRVVSHAEQSREAVSANVTAFGDSLKEGPKQYTGGRRKMVAIVLSSEIMLDQMQEEDGKYHAEHASLLSHLPPVDPSTTSVHILIYNPNPSSGKTPPRAPSSIGSSYAAINTPAQTPGEELQSLDPQPYTPPGTTPALSARSSGGDPYDLLYKQAVRIVEDPVNVLTFETPQGWVHMCKHMQPDLVYVVDSLSGPKGQNVEAVKGWVGQVVVVVGGGGTGLGGLIDTEDESDIKGKERASGERPWWVDSDLIGLGKGVEIVDGNRFSDDWERRAGGKE</sequence>
<feature type="compositionally biased region" description="Basic and acidic residues" evidence="1">
    <location>
        <begin position="164"/>
        <end position="205"/>
    </location>
</feature>
<keyword evidence="2" id="KW-0812">Transmembrane</keyword>
<evidence type="ECO:0000313" key="3">
    <source>
        <dbReference type="EMBL" id="KIW04777.1"/>
    </source>
</evidence>
<keyword evidence="2" id="KW-0472">Membrane</keyword>
<keyword evidence="4" id="KW-1185">Reference proteome</keyword>
<feature type="compositionally biased region" description="Polar residues" evidence="1">
    <location>
        <begin position="296"/>
        <end position="309"/>
    </location>
</feature>
<dbReference type="InParanoid" id="A0A0D1YVQ0"/>
<feature type="region of interest" description="Disordered" evidence="1">
    <location>
        <begin position="55"/>
        <end position="116"/>
    </location>
</feature>
<dbReference type="EMBL" id="KN847539">
    <property type="protein sequence ID" value="KIW04777.1"/>
    <property type="molecule type" value="Genomic_DNA"/>
</dbReference>
<name>A0A0D1YVQ0_9PEZI</name>
<feature type="transmembrane region" description="Helical" evidence="2">
    <location>
        <begin position="24"/>
        <end position="47"/>
    </location>
</feature>
<keyword evidence="2" id="KW-1133">Transmembrane helix</keyword>
<gene>
    <name evidence="3" type="ORF">PV09_03966</name>
</gene>
<dbReference type="Proteomes" id="UP000053259">
    <property type="component" value="Unassembled WGS sequence"/>
</dbReference>
<feature type="compositionally biased region" description="Basic and acidic residues" evidence="1">
    <location>
        <begin position="71"/>
        <end position="85"/>
    </location>
</feature>
<dbReference type="GeneID" id="27311939"/>
<feature type="region of interest" description="Disordered" evidence="1">
    <location>
        <begin position="276"/>
        <end position="339"/>
    </location>
</feature>
<accession>A0A0D1YVQ0</accession>
<organism evidence="3 4">
    <name type="scientific">Verruconis gallopava</name>
    <dbReference type="NCBI Taxonomy" id="253628"/>
    <lineage>
        <taxon>Eukaryota</taxon>
        <taxon>Fungi</taxon>
        <taxon>Dikarya</taxon>
        <taxon>Ascomycota</taxon>
        <taxon>Pezizomycotina</taxon>
        <taxon>Dothideomycetes</taxon>
        <taxon>Pleosporomycetidae</taxon>
        <taxon>Venturiales</taxon>
        <taxon>Sympoventuriaceae</taxon>
        <taxon>Verruconis</taxon>
    </lineage>
</organism>